<dbReference type="InterPro" id="IPR007475">
    <property type="entry name" value="UbiK"/>
</dbReference>
<feature type="region of interest" description="Disordered" evidence="2">
    <location>
        <begin position="89"/>
        <end position="126"/>
    </location>
</feature>
<sequence>MQVDNRILDDLARVAGGALGAFSSLREEAEGQLRAQLERVLSRMDVVSREEHEAVRAMAAKAREEQEAMAERLAALEATVASLTAARVPVPVPEPGLPAKVEGQAVEGQTRPQGTEGSGSAGVSAS</sequence>
<feature type="coiled-coil region" evidence="1">
    <location>
        <begin position="47"/>
        <end position="79"/>
    </location>
</feature>
<protein>
    <submittedName>
        <fullName evidence="3">BMFP domain-containing protein YqiC</fullName>
    </submittedName>
</protein>
<keyword evidence="4" id="KW-1185">Reference proteome</keyword>
<organism evidence="3 4">
    <name type="scientific">Azospirillum picis</name>
    <dbReference type="NCBI Taxonomy" id="488438"/>
    <lineage>
        <taxon>Bacteria</taxon>
        <taxon>Pseudomonadati</taxon>
        <taxon>Pseudomonadota</taxon>
        <taxon>Alphaproteobacteria</taxon>
        <taxon>Rhodospirillales</taxon>
        <taxon>Azospirillaceae</taxon>
        <taxon>Azospirillum</taxon>
    </lineage>
</organism>
<proteinExistence type="predicted"/>
<dbReference type="Pfam" id="PF04380">
    <property type="entry name" value="BMFP"/>
    <property type="match status" value="1"/>
</dbReference>
<dbReference type="Proteomes" id="UP001244552">
    <property type="component" value="Unassembled WGS sequence"/>
</dbReference>
<gene>
    <name evidence="3" type="ORF">QO018_001129</name>
</gene>
<dbReference type="EMBL" id="JAUSVU010000003">
    <property type="protein sequence ID" value="MDQ0532285.1"/>
    <property type="molecule type" value="Genomic_DNA"/>
</dbReference>
<dbReference type="RefSeq" id="WP_246512850.1">
    <property type="nucleotide sequence ID" value="NZ_JAGINO010000003.1"/>
</dbReference>
<name>A0ABU0MFR8_9PROT</name>
<accession>A0ABU0MFR8</accession>
<evidence type="ECO:0000256" key="2">
    <source>
        <dbReference type="SAM" id="MobiDB-lite"/>
    </source>
</evidence>
<keyword evidence="1" id="KW-0175">Coiled coil</keyword>
<evidence type="ECO:0000313" key="4">
    <source>
        <dbReference type="Proteomes" id="UP001244552"/>
    </source>
</evidence>
<reference evidence="3 4" key="1">
    <citation type="submission" date="2023-07" db="EMBL/GenBank/DDBJ databases">
        <title>Genomic Encyclopedia of Type Strains, Phase IV (KMG-IV): sequencing the most valuable type-strain genomes for metagenomic binning, comparative biology and taxonomic classification.</title>
        <authorList>
            <person name="Goeker M."/>
        </authorList>
    </citation>
    <scope>NUCLEOTIDE SEQUENCE [LARGE SCALE GENOMIC DNA]</scope>
    <source>
        <strain evidence="3 4">DSM 19922</strain>
    </source>
</reference>
<evidence type="ECO:0000313" key="3">
    <source>
        <dbReference type="EMBL" id="MDQ0532285.1"/>
    </source>
</evidence>
<comment type="caution">
    <text evidence="3">The sequence shown here is derived from an EMBL/GenBank/DDBJ whole genome shotgun (WGS) entry which is preliminary data.</text>
</comment>
<evidence type="ECO:0000256" key="1">
    <source>
        <dbReference type="SAM" id="Coils"/>
    </source>
</evidence>